<evidence type="ECO:0000256" key="4">
    <source>
        <dbReference type="ARBA" id="ARBA00022679"/>
    </source>
</evidence>
<dbReference type="GO" id="GO:0042054">
    <property type="term" value="F:histone methyltransferase activity"/>
    <property type="evidence" value="ECO:0007669"/>
    <property type="project" value="InterPro"/>
</dbReference>
<comment type="caution">
    <text evidence="10">The sequence shown here is derived from an EMBL/GenBank/DDBJ whole genome shotgun (WGS) entry which is preliminary data.</text>
</comment>
<dbReference type="InterPro" id="IPR007728">
    <property type="entry name" value="Pre-SET_dom"/>
</dbReference>
<gene>
    <name evidence="10" type="ORF">GDO86_007253</name>
</gene>
<evidence type="ECO:0000313" key="10">
    <source>
        <dbReference type="EMBL" id="KAG8436077.1"/>
    </source>
</evidence>
<keyword evidence="2" id="KW-0158">Chromosome</keyword>
<evidence type="ECO:0000256" key="5">
    <source>
        <dbReference type="ARBA" id="ARBA00022691"/>
    </source>
</evidence>
<sequence>MGPADVCCAWETLPVPINGPWEELTAFEYTPELIAGPGAAQDPSEVNIHGCDCQGSCCIPGVCTCLPYGSNYVNNIIISGQRPILECNIMCNCRESCPNRESQLGLQFHLQLCKRPGKGWGLCTQENIPSGRFVCEYAGEVLGREQAHSRISSQKPTDSNYIIAVREHLHGGQILETFVDPTHKGNMGAI</sequence>
<accession>A0A8T2IWZ8</accession>
<evidence type="ECO:0000256" key="6">
    <source>
        <dbReference type="ARBA" id="ARBA00022723"/>
    </source>
</evidence>
<dbReference type="SMART" id="SM00468">
    <property type="entry name" value="PreSET"/>
    <property type="match status" value="1"/>
</dbReference>
<dbReference type="AlphaFoldDB" id="A0A8T2IWZ8"/>
<dbReference type="PROSITE" id="PS50867">
    <property type="entry name" value="PRE_SET"/>
    <property type="match status" value="1"/>
</dbReference>
<keyword evidence="11" id="KW-1185">Reference proteome</keyword>
<dbReference type="GO" id="GO:0032259">
    <property type="term" value="P:methylation"/>
    <property type="evidence" value="ECO:0007669"/>
    <property type="project" value="UniProtKB-KW"/>
</dbReference>
<keyword evidence="8" id="KW-0156">Chromatin regulator</keyword>
<dbReference type="GO" id="GO:0008270">
    <property type="term" value="F:zinc ion binding"/>
    <property type="evidence" value="ECO:0007669"/>
    <property type="project" value="InterPro"/>
</dbReference>
<keyword evidence="4" id="KW-0808">Transferase</keyword>
<dbReference type="GO" id="GO:0005634">
    <property type="term" value="C:nucleus"/>
    <property type="evidence" value="ECO:0007669"/>
    <property type="project" value="InterPro"/>
</dbReference>
<dbReference type="Pfam" id="PF00856">
    <property type="entry name" value="SET"/>
    <property type="match status" value="1"/>
</dbReference>
<dbReference type="InterPro" id="IPR001214">
    <property type="entry name" value="SET_dom"/>
</dbReference>
<reference evidence="10" key="1">
    <citation type="thesis" date="2020" institute="ProQuest LLC" country="789 East Eisenhower Parkway, Ann Arbor, MI, USA">
        <title>Comparative Genomics and Chromosome Evolution.</title>
        <authorList>
            <person name="Mudd A.B."/>
        </authorList>
    </citation>
    <scope>NUCLEOTIDE SEQUENCE</scope>
    <source>
        <strain evidence="10">Female2</strain>
        <tissue evidence="10">Blood</tissue>
    </source>
</reference>
<evidence type="ECO:0000259" key="9">
    <source>
        <dbReference type="PROSITE" id="PS50867"/>
    </source>
</evidence>
<dbReference type="OrthoDB" id="616263at2759"/>
<dbReference type="SUPFAM" id="SSF82199">
    <property type="entry name" value="SET domain"/>
    <property type="match status" value="1"/>
</dbReference>
<protein>
    <recommendedName>
        <fullName evidence="9">Pre-SET domain-containing protein</fullName>
    </recommendedName>
</protein>
<dbReference type="InterPro" id="IPR050973">
    <property type="entry name" value="H3K9_Histone-Lys_N-MTase"/>
</dbReference>
<keyword evidence="5" id="KW-0949">S-adenosyl-L-methionine</keyword>
<proteinExistence type="predicted"/>
<comment type="subcellular location">
    <subcellularLocation>
        <location evidence="1">Chromosome</location>
    </subcellularLocation>
</comment>
<dbReference type="InterPro" id="IPR046341">
    <property type="entry name" value="SET_dom_sf"/>
</dbReference>
<dbReference type="PANTHER" id="PTHR46223:SF3">
    <property type="entry name" value="HISTONE-LYSINE N-METHYLTRANSFERASE SET-23"/>
    <property type="match status" value="1"/>
</dbReference>
<keyword evidence="6" id="KW-0479">Metal-binding</keyword>
<keyword evidence="7" id="KW-0862">Zinc</keyword>
<evidence type="ECO:0000256" key="8">
    <source>
        <dbReference type="ARBA" id="ARBA00022853"/>
    </source>
</evidence>
<evidence type="ECO:0000256" key="1">
    <source>
        <dbReference type="ARBA" id="ARBA00004286"/>
    </source>
</evidence>
<evidence type="ECO:0000256" key="3">
    <source>
        <dbReference type="ARBA" id="ARBA00022603"/>
    </source>
</evidence>
<evidence type="ECO:0000256" key="2">
    <source>
        <dbReference type="ARBA" id="ARBA00022454"/>
    </source>
</evidence>
<evidence type="ECO:0000256" key="7">
    <source>
        <dbReference type="ARBA" id="ARBA00022833"/>
    </source>
</evidence>
<dbReference type="PANTHER" id="PTHR46223">
    <property type="entry name" value="HISTONE-LYSINE N-METHYLTRANSFERASE SUV39H"/>
    <property type="match status" value="1"/>
</dbReference>
<dbReference type="Pfam" id="PF05033">
    <property type="entry name" value="Pre-SET"/>
    <property type="match status" value="1"/>
</dbReference>
<dbReference type="Proteomes" id="UP000812440">
    <property type="component" value="Chromosome 4"/>
</dbReference>
<evidence type="ECO:0000313" key="11">
    <source>
        <dbReference type="Proteomes" id="UP000812440"/>
    </source>
</evidence>
<organism evidence="10 11">
    <name type="scientific">Hymenochirus boettgeri</name>
    <name type="common">Congo dwarf clawed frog</name>
    <dbReference type="NCBI Taxonomy" id="247094"/>
    <lineage>
        <taxon>Eukaryota</taxon>
        <taxon>Metazoa</taxon>
        <taxon>Chordata</taxon>
        <taxon>Craniata</taxon>
        <taxon>Vertebrata</taxon>
        <taxon>Euteleostomi</taxon>
        <taxon>Amphibia</taxon>
        <taxon>Batrachia</taxon>
        <taxon>Anura</taxon>
        <taxon>Pipoidea</taxon>
        <taxon>Pipidae</taxon>
        <taxon>Pipinae</taxon>
        <taxon>Hymenochirus</taxon>
    </lineage>
</organism>
<dbReference type="EMBL" id="JAACNH010000007">
    <property type="protein sequence ID" value="KAG8436077.1"/>
    <property type="molecule type" value="Genomic_DNA"/>
</dbReference>
<dbReference type="GO" id="GO:0005694">
    <property type="term" value="C:chromosome"/>
    <property type="evidence" value="ECO:0007669"/>
    <property type="project" value="UniProtKB-SubCell"/>
</dbReference>
<keyword evidence="3" id="KW-0489">Methyltransferase</keyword>
<feature type="domain" description="Pre-SET" evidence="9">
    <location>
        <begin position="49"/>
        <end position="105"/>
    </location>
</feature>
<dbReference type="Gene3D" id="2.170.270.10">
    <property type="entry name" value="SET domain"/>
    <property type="match status" value="1"/>
</dbReference>
<name>A0A8T2IWZ8_9PIPI</name>